<sequence length="346" mass="38574">MPVVLDHDAYPHLLEAAVSYADRAALLALRPVSSSIRALADARLFHHVAVAVDPSYDPPVAILVEPTSPHRRLPFLVPKLHHILLPFATETWEASAHAMRIVDVHVPPETETLRHLIALLPQESVRVMRRRELGGRHEAEDVLTKLQTATAVGYLDFRAKWPPQMTITSANMRRVVVHVPLEAMRYPWIIRPREGHGCREAVIVLDAQEPDVPPALAITVVQYLYHLVRNFFNGSGGQWGAVGPDGEPAAPKTQVTVVGMERFRNDVPRALREIARLVGPDGEERLESHLVGMQYAEWLAREGEEAMLECQPELVPIDLRPEPGKAAQRHHSRHLRNGGLVCGGML</sequence>
<name>A0AAD3YAL8_9TREE</name>
<accession>A0AAD3YAL8</accession>
<dbReference type="Proteomes" id="UP001222932">
    <property type="component" value="Unassembled WGS sequence"/>
</dbReference>
<dbReference type="AlphaFoldDB" id="A0AAD3YAL8"/>
<organism evidence="1 2">
    <name type="scientific">Cutaneotrichosporon spelunceum</name>
    <dbReference type="NCBI Taxonomy" id="1672016"/>
    <lineage>
        <taxon>Eukaryota</taxon>
        <taxon>Fungi</taxon>
        <taxon>Dikarya</taxon>
        <taxon>Basidiomycota</taxon>
        <taxon>Agaricomycotina</taxon>
        <taxon>Tremellomycetes</taxon>
        <taxon>Trichosporonales</taxon>
        <taxon>Trichosporonaceae</taxon>
        <taxon>Cutaneotrichosporon</taxon>
    </lineage>
</organism>
<reference evidence="1" key="2">
    <citation type="submission" date="2023-06" db="EMBL/GenBank/DDBJ databases">
        <authorList>
            <person name="Kobayashi Y."/>
            <person name="Kayamori A."/>
            <person name="Aoki K."/>
            <person name="Shiwa Y."/>
            <person name="Fujita N."/>
            <person name="Sugita T."/>
            <person name="Iwasaki W."/>
            <person name="Tanaka N."/>
            <person name="Takashima M."/>
        </authorList>
    </citation>
    <scope>NUCLEOTIDE SEQUENCE</scope>
    <source>
        <strain evidence="1">HIS016</strain>
    </source>
</reference>
<dbReference type="EMBL" id="BTCM01000002">
    <property type="protein sequence ID" value="GMK54997.1"/>
    <property type="molecule type" value="Genomic_DNA"/>
</dbReference>
<evidence type="ECO:0000313" key="2">
    <source>
        <dbReference type="Proteomes" id="UP001222932"/>
    </source>
</evidence>
<comment type="caution">
    <text evidence="1">The sequence shown here is derived from an EMBL/GenBank/DDBJ whole genome shotgun (WGS) entry which is preliminary data.</text>
</comment>
<reference evidence="1" key="1">
    <citation type="journal article" date="2023" name="BMC Genomics">
        <title>Chromosome-level genome assemblies of Cutaneotrichosporon spp. (Trichosporonales, Basidiomycota) reveal imbalanced evolution between nucleotide sequences and chromosome synteny.</title>
        <authorList>
            <person name="Kobayashi Y."/>
            <person name="Kayamori A."/>
            <person name="Aoki K."/>
            <person name="Shiwa Y."/>
            <person name="Matsutani M."/>
            <person name="Fujita N."/>
            <person name="Sugita T."/>
            <person name="Iwasaki W."/>
            <person name="Tanaka N."/>
            <person name="Takashima M."/>
        </authorList>
    </citation>
    <scope>NUCLEOTIDE SEQUENCE</scope>
    <source>
        <strain evidence="1">HIS016</strain>
    </source>
</reference>
<gene>
    <name evidence="1" type="ORF">CspeluHIS016_0200530</name>
</gene>
<protein>
    <submittedName>
        <fullName evidence="1">Uncharacterized protein</fullName>
    </submittedName>
</protein>
<evidence type="ECO:0000313" key="1">
    <source>
        <dbReference type="EMBL" id="GMK54997.1"/>
    </source>
</evidence>
<proteinExistence type="predicted"/>
<keyword evidence="2" id="KW-1185">Reference proteome</keyword>